<dbReference type="InterPro" id="IPR015057">
    <property type="entry name" value="Rv2632c-like"/>
</dbReference>
<gene>
    <name evidence="1" type="ORF">ACFPET_00485</name>
</gene>
<sequence length="99" mass="11000">MTTAAIHWDVDVDIEENQDSTVATATLHQGEATVLKRRGRARRNPDDRPMPEIGEELACARALSDLGHALMSEASKDVEFNVRRGDPEEGLNRSVYLEP</sequence>
<name>A0ABV8TSG6_9ACTN</name>
<proteinExistence type="predicted"/>
<dbReference type="InterPro" id="IPR038070">
    <property type="entry name" value="Rv2632c-like_sf"/>
</dbReference>
<dbReference type="Proteomes" id="UP001595823">
    <property type="component" value="Unassembled WGS sequence"/>
</dbReference>
<dbReference type="RefSeq" id="WP_380617412.1">
    <property type="nucleotide sequence ID" value="NZ_JBHSDK010000001.1"/>
</dbReference>
<reference evidence="2" key="1">
    <citation type="journal article" date="2019" name="Int. J. Syst. Evol. Microbiol.">
        <title>The Global Catalogue of Microorganisms (GCM) 10K type strain sequencing project: providing services to taxonomists for standard genome sequencing and annotation.</title>
        <authorList>
            <consortium name="The Broad Institute Genomics Platform"/>
            <consortium name="The Broad Institute Genome Sequencing Center for Infectious Disease"/>
            <person name="Wu L."/>
            <person name="Ma J."/>
        </authorList>
    </citation>
    <scope>NUCLEOTIDE SEQUENCE [LARGE SCALE GENOMIC DNA]</scope>
    <source>
        <strain evidence="2">IBRC-M 10908</strain>
    </source>
</reference>
<evidence type="ECO:0000313" key="2">
    <source>
        <dbReference type="Proteomes" id="UP001595823"/>
    </source>
</evidence>
<accession>A0ABV8TSG6</accession>
<keyword evidence="2" id="KW-1185">Reference proteome</keyword>
<dbReference type="Pfam" id="PF08962">
    <property type="entry name" value="Rv2632c-like"/>
    <property type="match status" value="1"/>
</dbReference>
<evidence type="ECO:0000313" key="1">
    <source>
        <dbReference type="EMBL" id="MFC4333676.1"/>
    </source>
</evidence>
<protein>
    <submittedName>
        <fullName evidence="1">DUF1876 domain-containing protein</fullName>
    </submittedName>
</protein>
<comment type="caution">
    <text evidence="1">The sequence shown here is derived from an EMBL/GenBank/DDBJ whole genome shotgun (WGS) entry which is preliminary data.</text>
</comment>
<organism evidence="1 2">
    <name type="scientific">Salininema proteolyticum</name>
    <dbReference type="NCBI Taxonomy" id="1607685"/>
    <lineage>
        <taxon>Bacteria</taxon>
        <taxon>Bacillati</taxon>
        <taxon>Actinomycetota</taxon>
        <taxon>Actinomycetes</taxon>
        <taxon>Glycomycetales</taxon>
        <taxon>Glycomycetaceae</taxon>
        <taxon>Salininema</taxon>
    </lineage>
</organism>
<dbReference type="EMBL" id="JBHSDK010000001">
    <property type="protein sequence ID" value="MFC4333676.1"/>
    <property type="molecule type" value="Genomic_DNA"/>
</dbReference>
<dbReference type="SUPFAM" id="SSF143212">
    <property type="entry name" value="Rv2632c-like"/>
    <property type="match status" value="1"/>
</dbReference>
<dbReference type="Gene3D" id="3.30.160.240">
    <property type="entry name" value="Rv1738"/>
    <property type="match status" value="1"/>
</dbReference>